<feature type="zinc finger region" description="C3H1-type" evidence="4">
    <location>
        <begin position="1"/>
        <end position="20"/>
    </location>
</feature>
<evidence type="ECO:0000313" key="7">
    <source>
        <dbReference type="EMBL" id="CEM52687.1"/>
    </source>
</evidence>
<dbReference type="PANTHER" id="PTHR14493">
    <property type="entry name" value="UNKEMPT FAMILY MEMBER"/>
    <property type="match status" value="1"/>
</dbReference>
<feature type="region of interest" description="Disordered" evidence="5">
    <location>
        <begin position="936"/>
        <end position="1023"/>
    </location>
</feature>
<name>A0A0G4I6L4_9ALVE</name>
<reference evidence="7" key="1">
    <citation type="submission" date="2014-11" db="EMBL/GenBank/DDBJ databases">
        <authorList>
            <person name="Otto D Thomas"/>
            <person name="Naeem Raeece"/>
        </authorList>
    </citation>
    <scope>NUCLEOTIDE SEQUENCE</scope>
</reference>
<dbReference type="InterPro" id="IPR045234">
    <property type="entry name" value="Unkempt-like"/>
</dbReference>
<feature type="compositionally biased region" description="Basic and acidic residues" evidence="5">
    <location>
        <begin position="517"/>
        <end position="537"/>
    </location>
</feature>
<keyword evidence="3 4" id="KW-0862">Zinc</keyword>
<feature type="compositionally biased region" description="Low complexity" evidence="5">
    <location>
        <begin position="560"/>
        <end position="589"/>
    </location>
</feature>
<evidence type="ECO:0000256" key="1">
    <source>
        <dbReference type="ARBA" id="ARBA00022723"/>
    </source>
</evidence>
<feature type="region of interest" description="Disordered" evidence="5">
    <location>
        <begin position="814"/>
        <end position="860"/>
    </location>
</feature>
<feature type="region of interest" description="Disordered" evidence="5">
    <location>
        <begin position="86"/>
        <end position="154"/>
    </location>
</feature>
<feature type="region of interest" description="Disordered" evidence="5">
    <location>
        <begin position="878"/>
        <end position="911"/>
    </location>
</feature>
<feature type="compositionally biased region" description="Low complexity" evidence="5">
    <location>
        <begin position="332"/>
        <end position="350"/>
    </location>
</feature>
<dbReference type="Gene3D" id="3.30.1370.210">
    <property type="match status" value="1"/>
</dbReference>
<feature type="compositionally biased region" description="Pro residues" evidence="5">
    <location>
        <begin position="648"/>
        <end position="667"/>
    </location>
</feature>
<feature type="compositionally biased region" description="Acidic residues" evidence="5">
    <location>
        <begin position="1003"/>
        <end position="1023"/>
    </location>
</feature>
<protein>
    <recommendedName>
        <fullName evidence="6">C3H1-type domain-containing protein</fullName>
    </recommendedName>
</protein>
<proteinExistence type="predicted"/>
<feature type="domain" description="C3H1-type" evidence="6">
    <location>
        <begin position="1"/>
        <end position="20"/>
    </location>
</feature>
<dbReference type="InterPro" id="IPR000571">
    <property type="entry name" value="Znf_CCCH"/>
</dbReference>
<evidence type="ECO:0000256" key="2">
    <source>
        <dbReference type="ARBA" id="ARBA00022771"/>
    </source>
</evidence>
<accession>A0A0G4I6L4</accession>
<organism evidence="7">
    <name type="scientific">Chromera velia CCMP2878</name>
    <dbReference type="NCBI Taxonomy" id="1169474"/>
    <lineage>
        <taxon>Eukaryota</taxon>
        <taxon>Sar</taxon>
        <taxon>Alveolata</taxon>
        <taxon>Colpodellida</taxon>
        <taxon>Chromeraceae</taxon>
        <taxon>Chromera</taxon>
    </lineage>
</organism>
<evidence type="ECO:0000256" key="3">
    <source>
        <dbReference type="ARBA" id="ARBA00022833"/>
    </source>
</evidence>
<feature type="compositionally biased region" description="Polar residues" evidence="5">
    <location>
        <begin position="493"/>
        <end position="507"/>
    </location>
</feature>
<dbReference type="AlphaFoldDB" id="A0A0G4I6L4"/>
<dbReference type="EMBL" id="CDMZ01005332">
    <property type="protein sequence ID" value="CEM52687.1"/>
    <property type="molecule type" value="Genomic_DNA"/>
</dbReference>
<feature type="region of interest" description="Disordered" evidence="5">
    <location>
        <begin position="715"/>
        <end position="757"/>
    </location>
</feature>
<keyword evidence="2 4" id="KW-0863">Zinc-finger</keyword>
<feature type="compositionally biased region" description="Basic and acidic residues" evidence="5">
    <location>
        <begin position="399"/>
        <end position="408"/>
    </location>
</feature>
<evidence type="ECO:0000259" key="6">
    <source>
        <dbReference type="PROSITE" id="PS50103"/>
    </source>
</evidence>
<keyword evidence="1 4" id="KW-0479">Metal-binding</keyword>
<gene>
    <name evidence="7" type="ORF">Cvel_1909</name>
</gene>
<feature type="region of interest" description="Disordered" evidence="5">
    <location>
        <begin position="168"/>
        <end position="670"/>
    </location>
</feature>
<feature type="compositionally biased region" description="Low complexity" evidence="5">
    <location>
        <begin position="110"/>
        <end position="122"/>
    </location>
</feature>
<feature type="compositionally biased region" description="Basic and acidic residues" evidence="5">
    <location>
        <begin position="443"/>
        <end position="458"/>
    </location>
</feature>
<feature type="compositionally biased region" description="Low complexity" evidence="5">
    <location>
        <begin position="239"/>
        <end position="260"/>
    </location>
</feature>
<feature type="compositionally biased region" description="Polar residues" evidence="5">
    <location>
        <begin position="715"/>
        <end position="740"/>
    </location>
</feature>
<feature type="compositionally biased region" description="Low complexity" evidence="5">
    <location>
        <begin position="193"/>
        <end position="217"/>
    </location>
</feature>
<feature type="compositionally biased region" description="Gly residues" evidence="5">
    <location>
        <begin position="476"/>
        <end position="486"/>
    </location>
</feature>
<feature type="compositionally biased region" description="Gly residues" evidence="5">
    <location>
        <begin position="386"/>
        <end position="397"/>
    </location>
</feature>
<feature type="compositionally biased region" description="Gly residues" evidence="5">
    <location>
        <begin position="814"/>
        <end position="823"/>
    </location>
</feature>
<feature type="compositionally biased region" description="Basic and acidic residues" evidence="5">
    <location>
        <begin position="261"/>
        <end position="272"/>
    </location>
</feature>
<sequence>MRVHNHCKRGRLCMYSHSKEEQMFHPTVYKTQPCRDFPNCPRYYCPFAHGPEELRTEIHFQTLQGPETSDLPPALQKEKTFYERQSIGPLPTTGSAGGQGQGSGSGGVRMPPSSVSSAPMAAGHSPSPPHMGEPDPRGDWGRRPGPPLPHSANSETFISAFTDCSVSFPSPGTLPHPPQVHQRPPPRHTQVHSQRSSACAPSSCSASRYSPTIAPSASPSPSPNLPEAHPLPAREAGGRRSPVLSSRLLPGSPRSLSRGLRNGDRESAETRHSASARPHLSAGPSSSPHGMQGGDAGCPPFSWDGELSLRTPTGAPDGRRPDVQLPSKGRSQKQQQQQQQTSHPQLLQRQTPWQQNQKRNGAGGSQWGSRDAPSRGGRRERRGAAWGNGGREMGTLGGRRTEREEKVSGETAGCLGGANGDGARSHVPFSADPMNGGRVTLPHQEKMQLYHPSSERGSRNPQGSGTAIPSVPPGGRFTGQQGGGGLPEWMDESPSNAQFSFSGQPNGNPILGPSMGERQERERESARGSPLEKKEGMMRPQQQQQQAHSVETKNGKRESQQTSMSTHASSSSSSSSSSAAQQQRMSAHSWAPSARHPSYASPMLPPGLSLVVQAENQSERAAALTQGGEGKESVRERRTDGSDSHNEPCPPPPPPLPPPSAQHPPLPYDHNASVSLSLTYLASLLQNEKMLASLPEEVRAEVRLHMERLQMSMKANSGEQKQFGQTAQDAGLHPQQQQAPFLSPSKLSPHGQRSGVPAALDQAQTFRSDQQVHPASQQPQQAQGSVSCAAYGDLGLAGISDMVVASSPPMFGGFGAGGSGEEGGQTPVGTSGRDGGCPLSSSAGGHDRLPRTSSSVHGSERKGGVGWLGISSFPFPDGLLSPLQQPTRGAVPSPNSCGGPTPTPDRPPGGALAIPAWFGEGMGGQWTAEEVIRVQQQQQQGGGGEMNLKGHRSGLGGGGVGVPSHTAAAGQPVKEAGRGYGERGVGPPAAAEERGELNGLGEDVVEDSSSDDSDSDSEGEEEE</sequence>
<feature type="compositionally biased region" description="Gly residues" evidence="5">
    <location>
        <begin position="95"/>
        <end position="107"/>
    </location>
</feature>
<dbReference type="GO" id="GO:0008270">
    <property type="term" value="F:zinc ion binding"/>
    <property type="evidence" value="ECO:0007669"/>
    <property type="project" value="UniProtKB-KW"/>
</dbReference>
<feature type="compositionally biased region" description="Basic and acidic residues" evidence="5">
    <location>
        <begin position="132"/>
        <end position="142"/>
    </location>
</feature>
<evidence type="ECO:0000256" key="5">
    <source>
        <dbReference type="SAM" id="MobiDB-lite"/>
    </source>
</evidence>
<dbReference type="PROSITE" id="PS50103">
    <property type="entry name" value="ZF_C3H1"/>
    <property type="match status" value="1"/>
</dbReference>
<feature type="compositionally biased region" description="Basic and acidic residues" evidence="5">
    <location>
        <begin position="550"/>
        <end position="559"/>
    </location>
</feature>
<dbReference type="VEuPathDB" id="CryptoDB:Cvel_1909"/>
<evidence type="ECO:0000256" key="4">
    <source>
        <dbReference type="PROSITE-ProRule" id="PRU00723"/>
    </source>
</evidence>
<feature type="compositionally biased region" description="Basic and acidic residues" evidence="5">
    <location>
        <begin position="629"/>
        <end position="646"/>
    </location>
</feature>